<comment type="caution">
    <text evidence="2">The sequence shown here is derived from an EMBL/GenBank/DDBJ whole genome shotgun (WGS) entry which is preliminary data.</text>
</comment>
<dbReference type="RefSeq" id="XP_013955527.1">
    <property type="nucleotide sequence ID" value="XM_014100052.1"/>
</dbReference>
<protein>
    <submittedName>
        <fullName evidence="2">Uncharacterized protein</fullName>
    </submittedName>
</protein>
<dbReference type="InParanoid" id="G9MW35"/>
<dbReference type="eggNOG" id="ENOG502RNIX">
    <property type="taxonomic scope" value="Eukaryota"/>
</dbReference>
<dbReference type="HOGENOM" id="CLU_1713529_0_0_1"/>
<dbReference type="Proteomes" id="UP000007115">
    <property type="component" value="Unassembled WGS sequence"/>
</dbReference>
<proteinExistence type="predicted"/>
<dbReference type="VEuPathDB" id="FungiDB:TRIVIDRAFT_223103"/>
<sequence length="153" mass="17281">MHSSEDTSVEVSTPSGNALSAMDTIKAMFSPAITRNQPNPVYVEMAARCYHIQSRVLHIPDRFGYFLPGPPRLAAQDAFAFALIFFTFGLPLAAFAICWVVFKSVRQEILLGTIGYLVMCFMLLVLLWAVEIHRYRRMRGHDGEDVELKVLLE</sequence>
<accession>G9MW35</accession>
<evidence type="ECO:0000256" key="1">
    <source>
        <dbReference type="SAM" id="Phobius"/>
    </source>
</evidence>
<feature type="transmembrane region" description="Helical" evidence="1">
    <location>
        <begin position="78"/>
        <end position="102"/>
    </location>
</feature>
<dbReference type="OrthoDB" id="4897733at2759"/>
<keyword evidence="1" id="KW-0472">Membrane</keyword>
<keyword evidence="1" id="KW-1133">Transmembrane helix</keyword>
<dbReference type="EMBL" id="ABDF02000072">
    <property type="protein sequence ID" value="EHK21331.1"/>
    <property type="molecule type" value="Genomic_DNA"/>
</dbReference>
<reference evidence="2 3" key="1">
    <citation type="journal article" date="2011" name="Genome Biol.">
        <title>Comparative genome sequence analysis underscores mycoparasitism as the ancestral life style of Trichoderma.</title>
        <authorList>
            <person name="Kubicek C.P."/>
            <person name="Herrera-Estrella A."/>
            <person name="Seidl-Seiboth V."/>
            <person name="Martinez D.A."/>
            <person name="Druzhinina I.S."/>
            <person name="Thon M."/>
            <person name="Zeilinger S."/>
            <person name="Casas-Flores S."/>
            <person name="Horwitz B.A."/>
            <person name="Mukherjee P.K."/>
            <person name="Mukherjee M."/>
            <person name="Kredics L."/>
            <person name="Alcaraz L.D."/>
            <person name="Aerts A."/>
            <person name="Antal Z."/>
            <person name="Atanasova L."/>
            <person name="Cervantes-Badillo M.G."/>
            <person name="Challacombe J."/>
            <person name="Chertkov O."/>
            <person name="McCluskey K."/>
            <person name="Coulpier F."/>
            <person name="Deshpande N."/>
            <person name="von Doehren H."/>
            <person name="Ebbole D.J."/>
            <person name="Esquivel-Naranjo E.U."/>
            <person name="Fekete E."/>
            <person name="Flipphi M."/>
            <person name="Glaser F."/>
            <person name="Gomez-Rodriguez E.Y."/>
            <person name="Gruber S."/>
            <person name="Han C."/>
            <person name="Henrissat B."/>
            <person name="Hermosa R."/>
            <person name="Hernandez-Onate M."/>
            <person name="Karaffa L."/>
            <person name="Kosti I."/>
            <person name="Le Crom S."/>
            <person name="Lindquist E."/>
            <person name="Lucas S."/>
            <person name="Luebeck M."/>
            <person name="Luebeck P.S."/>
            <person name="Margeot A."/>
            <person name="Metz B."/>
            <person name="Misra M."/>
            <person name="Nevalainen H."/>
            <person name="Omann M."/>
            <person name="Packer N."/>
            <person name="Perrone G."/>
            <person name="Uresti-Rivera E.E."/>
            <person name="Salamov A."/>
            <person name="Schmoll M."/>
            <person name="Seiboth B."/>
            <person name="Shapiro H."/>
            <person name="Sukno S."/>
            <person name="Tamayo-Ramos J.A."/>
            <person name="Tisch D."/>
            <person name="Wiest A."/>
            <person name="Wilkinson H.H."/>
            <person name="Zhang M."/>
            <person name="Coutinho P.M."/>
            <person name="Kenerley C.M."/>
            <person name="Monte E."/>
            <person name="Baker S.E."/>
            <person name="Grigoriev I.V."/>
        </authorList>
    </citation>
    <scope>NUCLEOTIDE SEQUENCE [LARGE SCALE GENOMIC DNA]</scope>
    <source>
        <strain evidence="3">Gv29-8 / FGSC 10586</strain>
    </source>
</reference>
<gene>
    <name evidence="2" type="ORF">TRIVIDRAFT_223103</name>
</gene>
<keyword evidence="1" id="KW-0812">Transmembrane</keyword>
<organism evidence="2 3">
    <name type="scientific">Hypocrea virens (strain Gv29-8 / FGSC 10586)</name>
    <name type="common">Gliocladium virens</name>
    <name type="synonym">Trichoderma virens</name>
    <dbReference type="NCBI Taxonomy" id="413071"/>
    <lineage>
        <taxon>Eukaryota</taxon>
        <taxon>Fungi</taxon>
        <taxon>Dikarya</taxon>
        <taxon>Ascomycota</taxon>
        <taxon>Pezizomycotina</taxon>
        <taxon>Sordariomycetes</taxon>
        <taxon>Hypocreomycetidae</taxon>
        <taxon>Hypocreales</taxon>
        <taxon>Hypocreaceae</taxon>
        <taxon>Trichoderma</taxon>
    </lineage>
</organism>
<name>G9MW35_HYPVG</name>
<evidence type="ECO:0000313" key="3">
    <source>
        <dbReference type="Proteomes" id="UP000007115"/>
    </source>
</evidence>
<evidence type="ECO:0000313" key="2">
    <source>
        <dbReference type="EMBL" id="EHK21331.1"/>
    </source>
</evidence>
<feature type="transmembrane region" description="Helical" evidence="1">
    <location>
        <begin position="108"/>
        <end position="130"/>
    </location>
</feature>
<dbReference type="GeneID" id="25791740"/>
<dbReference type="AlphaFoldDB" id="G9MW35"/>
<keyword evidence="3" id="KW-1185">Reference proteome</keyword>